<name>G0M7D8_CAEBE</name>
<dbReference type="Pfam" id="PF25562">
    <property type="entry name" value="CNBH_CNNM2_C"/>
    <property type="match status" value="1"/>
</dbReference>
<proteinExistence type="predicted"/>
<evidence type="ECO:0000313" key="1">
    <source>
        <dbReference type="EMBL" id="EGT29877.1"/>
    </source>
</evidence>
<gene>
    <name evidence="1" type="ORF">CAEBREN_28095</name>
</gene>
<dbReference type="STRING" id="135651.G0M7D8"/>
<reference evidence="2" key="1">
    <citation type="submission" date="2011-07" db="EMBL/GenBank/DDBJ databases">
        <authorList>
            <consortium name="Caenorhabditis brenneri Sequencing and Analysis Consortium"/>
            <person name="Wilson R.K."/>
        </authorList>
    </citation>
    <scope>NUCLEOTIDE SEQUENCE [LARGE SCALE GENOMIC DNA]</scope>
    <source>
        <strain evidence="2">PB2801</strain>
    </source>
</reference>
<dbReference type="EMBL" id="GL379786">
    <property type="protein sequence ID" value="EGT29877.1"/>
    <property type="molecule type" value="Genomic_DNA"/>
</dbReference>
<keyword evidence="2" id="KW-1185">Reference proteome</keyword>
<organism evidence="2">
    <name type="scientific">Caenorhabditis brenneri</name>
    <name type="common">Nematode worm</name>
    <dbReference type="NCBI Taxonomy" id="135651"/>
    <lineage>
        <taxon>Eukaryota</taxon>
        <taxon>Metazoa</taxon>
        <taxon>Ecdysozoa</taxon>
        <taxon>Nematoda</taxon>
        <taxon>Chromadorea</taxon>
        <taxon>Rhabditida</taxon>
        <taxon>Rhabditina</taxon>
        <taxon>Rhabditomorpha</taxon>
        <taxon>Rhabditoidea</taxon>
        <taxon>Rhabditidae</taxon>
        <taxon>Peloderinae</taxon>
        <taxon>Caenorhabditis</taxon>
    </lineage>
</organism>
<evidence type="ECO:0000313" key="2">
    <source>
        <dbReference type="Proteomes" id="UP000008068"/>
    </source>
</evidence>
<sequence>MSQIVNTAHAKCAINIQMLAVTIQVMSTCHKIFGPTFILPTILEKLIRKNCKKVETTQFSCLKEVGVVQPKPAVLYKKGEFSNKFIMILSGRAVVTIGKEEMRLEAGAWHSFGTEVLDAMAEAIERSLTQTTSRSNMSLNTEITNNSIGFVPDFDAVILYECIFCEFTASDLLLAFNSSQIMQNNSKVQVVRSNSRTSLIEEIPKENMSTPIRNGSVKQRTVSESETVKLLPNSLKCQFRKENNNSEAEEEEEE</sequence>
<dbReference type="eggNOG" id="KOG2118">
    <property type="taxonomic scope" value="Eukaryota"/>
</dbReference>
<dbReference type="HOGENOM" id="CLU_1112184_0_0_1"/>
<accession>G0M7D8</accession>
<dbReference type="InParanoid" id="G0M7D8"/>
<dbReference type="OrthoDB" id="5353557at2759"/>
<dbReference type="Proteomes" id="UP000008068">
    <property type="component" value="Unassembled WGS sequence"/>
</dbReference>
<protein>
    <submittedName>
        <fullName evidence="1">Uncharacterized protein</fullName>
    </submittedName>
</protein>
<dbReference type="AlphaFoldDB" id="G0M7D8"/>